<dbReference type="PANTHER" id="PTHR45757:SF11">
    <property type="entry name" value="MAJOR FACILITATOR SUPERFAMILY (MFS) PROFILE DOMAIN-CONTAINING PROTEIN"/>
    <property type="match status" value="1"/>
</dbReference>
<reference evidence="5" key="1">
    <citation type="submission" date="2017-02" db="UniProtKB">
        <authorList>
            <consortium name="WormBaseParasite"/>
        </authorList>
    </citation>
    <scope>IDENTIFICATION</scope>
</reference>
<organism evidence="4 5">
    <name type="scientific">Parastrongyloides trichosuri</name>
    <name type="common">Possum-specific nematode worm</name>
    <dbReference type="NCBI Taxonomy" id="131310"/>
    <lineage>
        <taxon>Eukaryota</taxon>
        <taxon>Metazoa</taxon>
        <taxon>Ecdysozoa</taxon>
        <taxon>Nematoda</taxon>
        <taxon>Chromadorea</taxon>
        <taxon>Rhabditida</taxon>
        <taxon>Tylenchina</taxon>
        <taxon>Panagrolaimomorpha</taxon>
        <taxon>Strongyloidoidea</taxon>
        <taxon>Strongyloididae</taxon>
        <taxon>Parastrongyloides</taxon>
    </lineage>
</organism>
<dbReference type="InterPro" id="IPR020846">
    <property type="entry name" value="MFS_dom"/>
</dbReference>
<comment type="subcellular location">
    <subcellularLocation>
        <location evidence="1">Membrane</location>
        <topology evidence="1">Multi-pass membrane protein</topology>
    </subcellularLocation>
</comment>
<dbReference type="AlphaFoldDB" id="A0A0N4Z4C7"/>
<feature type="transmembrane region" description="Helical" evidence="2">
    <location>
        <begin position="339"/>
        <end position="360"/>
    </location>
</feature>
<dbReference type="InterPro" id="IPR011701">
    <property type="entry name" value="MFS"/>
</dbReference>
<keyword evidence="4" id="KW-1185">Reference proteome</keyword>
<dbReference type="PROSITE" id="PS50850">
    <property type="entry name" value="MFS"/>
    <property type="match status" value="1"/>
</dbReference>
<evidence type="ECO:0000256" key="1">
    <source>
        <dbReference type="ARBA" id="ARBA00004141"/>
    </source>
</evidence>
<feature type="transmembrane region" description="Helical" evidence="2">
    <location>
        <begin position="230"/>
        <end position="254"/>
    </location>
</feature>
<feature type="transmembrane region" description="Helical" evidence="2">
    <location>
        <begin position="314"/>
        <end position="333"/>
    </location>
</feature>
<dbReference type="PANTHER" id="PTHR45757">
    <property type="entry name" value="PROTEIN CBG23364-RELATED"/>
    <property type="match status" value="1"/>
</dbReference>
<dbReference type="Gene3D" id="1.20.1250.20">
    <property type="entry name" value="MFS general substrate transporter like domains"/>
    <property type="match status" value="2"/>
</dbReference>
<name>A0A0N4Z4C7_PARTI</name>
<feature type="transmembrane region" description="Helical" evidence="2">
    <location>
        <begin position="52"/>
        <end position="75"/>
    </location>
</feature>
<protein>
    <submittedName>
        <fullName evidence="5">MFS domain-containing protein</fullName>
    </submittedName>
</protein>
<feature type="transmembrane region" description="Helical" evidence="2">
    <location>
        <begin position="367"/>
        <end position="391"/>
    </location>
</feature>
<dbReference type="WBParaSite" id="PTRK_0000184700.1">
    <property type="protein sequence ID" value="PTRK_0000184700.1"/>
    <property type="gene ID" value="PTRK_0000184700"/>
</dbReference>
<accession>A0A0N4Z4C7</accession>
<dbReference type="InterPro" id="IPR036259">
    <property type="entry name" value="MFS_trans_sf"/>
</dbReference>
<evidence type="ECO:0000259" key="3">
    <source>
        <dbReference type="PROSITE" id="PS50850"/>
    </source>
</evidence>
<evidence type="ECO:0000256" key="2">
    <source>
        <dbReference type="SAM" id="Phobius"/>
    </source>
</evidence>
<feature type="transmembrane region" description="Helical" evidence="2">
    <location>
        <begin position="81"/>
        <end position="99"/>
    </location>
</feature>
<feature type="transmembrane region" description="Helical" evidence="2">
    <location>
        <begin position="397"/>
        <end position="420"/>
    </location>
</feature>
<dbReference type="Pfam" id="PF07690">
    <property type="entry name" value="MFS_1"/>
    <property type="match status" value="1"/>
</dbReference>
<keyword evidence="2" id="KW-0472">Membrane</keyword>
<keyword evidence="2" id="KW-0812">Transmembrane</keyword>
<feature type="transmembrane region" description="Helical" evidence="2">
    <location>
        <begin position="111"/>
        <end position="131"/>
    </location>
</feature>
<feature type="transmembrane region" description="Helical" evidence="2">
    <location>
        <begin position="6"/>
        <end position="31"/>
    </location>
</feature>
<dbReference type="GO" id="GO:0016020">
    <property type="term" value="C:membrane"/>
    <property type="evidence" value="ECO:0007669"/>
    <property type="project" value="UniProtKB-SubCell"/>
</dbReference>
<dbReference type="Proteomes" id="UP000038045">
    <property type="component" value="Unplaced"/>
</dbReference>
<evidence type="ECO:0000313" key="5">
    <source>
        <dbReference type="WBParaSite" id="PTRK_0000184700.1"/>
    </source>
</evidence>
<dbReference type="GO" id="GO:0022857">
    <property type="term" value="F:transmembrane transporter activity"/>
    <property type="evidence" value="ECO:0007669"/>
    <property type="project" value="InterPro"/>
</dbReference>
<keyword evidence="2" id="KW-1133">Transmembrane helix</keyword>
<feature type="domain" description="Major facilitator superfamily (MFS) profile" evidence="3">
    <location>
        <begin position="5"/>
        <end position="425"/>
    </location>
</feature>
<proteinExistence type="predicted"/>
<evidence type="ECO:0000313" key="4">
    <source>
        <dbReference type="Proteomes" id="UP000038045"/>
    </source>
</evidence>
<dbReference type="SUPFAM" id="SSF103473">
    <property type="entry name" value="MFS general substrate transporter"/>
    <property type="match status" value="1"/>
</dbReference>
<sequence>MVPFRYIILFLGIISYAFLISNILTLNFAIVCDAHESNEERLIKFDKSQLNVLFSIIAVGNIVGTFPLQYVILKIGAKKTFFIYLLISAVSTLIFPFIVKHGYIPTLILRFFQGFAWAVALPGLGAMTYSWSPIAESGIYMTSLSSSGQAAPLITMYLSSQLCSHHLGSSSIFYVHAVVSFILLLIFYILYTDHAEDSKFVSSEEVKDIMKGKGVTERKKSHEPIPYKKVLFNPTLTLGNVTYFIYFLNMHLWMQYAAIYVNLVLEFDIPTTGVITSFPYFIGIFVKLLYGYLSDKDFFFKNKTILRMLQGSSQITTGIAFLILGFFATQFTYLDVTLYTIQVILGSAASVAIFKSCFLVSQQHFHFVMSIASIGNSVGLLVVPSLVNIIMPNYEIHGWRIIFLLIGGLTVVSNITFIAVMKTEPAKWTKSVNSLKEEGNDIKN</sequence>
<feature type="transmembrane region" description="Helical" evidence="2">
    <location>
        <begin position="274"/>
        <end position="293"/>
    </location>
</feature>
<feature type="transmembrane region" description="Helical" evidence="2">
    <location>
        <begin position="172"/>
        <end position="191"/>
    </location>
</feature>
<dbReference type="STRING" id="131310.A0A0N4Z4C7"/>